<sequence length="138" mass="15192">MQIRNWLPALTTCVMLISACSRNNDDQPQIDTSAPSKGSWKVTLFSERGENNTNDFNGYTFTFNSNGTAVAAKGGVEKSGSWSFGNARYNIDFGAKGDGNKPLGELTDDWVIISINDTQIKLKDDNDNSQEQLVFTKN</sequence>
<dbReference type="RefSeq" id="WP_143059179.1">
    <property type="nucleotide sequence ID" value="NZ_FOJG01000001.1"/>
</dbReference>
<accession>A0A1I0RRV1</accession>
<keyword evidence="2" id="KW-1185">Reference proteome</keyword>
<dbReference type="Proteomes" id="UP000199310">
    <property type="component" value="Unassembled WGS sequence"/>
</dbReference>
<name>A0A1I0RRV1_9BACT</name>
<protein>
    <recommendedName>
        <fullName evidence="3">Lipocalin-like domain-containing protein</fullName>
    </recommendedName>
</protein>
<proteinExistence type="predicted"/>
<reference evidence="2" key="1">
    <citation type="submission" date="2016-10" db="EMBL/GenBank/DDBJ databases">
        <authorList>
            <person name="Varghese N."/>
            <person name="Submissions S."/>
        </authorList>
    </citation>
    <scope>NUCLEOTIDE SEQUENCE [LARGE SCALE GENOMIC DNA]</scope>
    <source>
        <strain evidence="2">DSM 3695</strain>
    </source>
</reference>
<gene>
    <name evidence="1" type="ORF">SAMN04488122_3292</name>
</gene>
<evidence type="ECO:0000313" key="2">
    <source>
        <dbReference type="Proteomes" id="UP000199310"/>
    </source>
</evidence>
<organism evidence="1 2">
    <name type="scientific">Chitinophaga arvensicola</name>
    <dbReference type="NCBI Taxonomy" id="29529"/>
    <lineage>
        <taxon>Bacteria</taxon>
        <taxon>Pseudomonadati</taxon>
        <taxon>Bacteroidota</taxon>
        <taxon>Chitinophagia</taxon>
        <taxon>Chitinophagales</taxon>
        <taxon>Chitinophagaceae</taxon>
        <taxon>Chitinophaga</taxon>
    </lineage>
</organism>
<dbReference type="PROSITE" id="PS51257">
    <property type="entry name" value="PROKAR_LIPOPROTEIN"/>
    <property type="match status" value="1"/>
</dbReference>
<dbReference type="STRING" id="29529.SAMN04488122_3292"/>
<evidence type="ECO:0000313" key="1">
    <source>
        <dbReference type="EMBL" id="SEW44079.1"/>
    </source>
</evidence>
<dbReference type="OrthoDB" id="826659at2"/>
<dbReference type="EMBL" id="FOJG01000001">
    <property type="protein sequence ID" value="SEW44079.1"/>
    <property type="molecule type" value="Genomic_DNA"/>
</dbReference>
<evidence type="ECO:0008006" key="3">
    <source>
        <dbReference type="Google" id="ProtNLM"/>
    </source>
</evidence>
<dbReference type="AlphaFoldDB" id="A0A1I0RRV1"/>